<feature type="domain" description="Dihydroxy-acid/6-phosphogluconate dehydratase C-terminal" evidence="17">
    <location>
        <begin position="956"/>
        <end position="1117"/>
    </location>
</feature>
<feature type="region of interest" description="Disordered" evidence="12">
    <location>
        <begin position="1170"/>
        <end position="1200"/>
    </location>
</feature>
<evidence type="ECO:0000256" key="10">
    <source>
        <dbReference type="ARBA" id="ARBA00023239"/>
    </source>
</evidence>
<feature type="repeat" description="WD" evidence="11">
    <location>
        <begin position="1192"/>
        <end position="1225"/>
    </location>
</feature>
<dbReference type="SUPFAM" id="SSF52016">
    <property type="entry name" value="LeuD/IlvD-like"/>
    <property type="match status" value="1"/>
</dbReference>
<dbReference type="GO" id="GO:0051536">
    <property type="term" value="F:iron-sulfur cluster binding"/>
    <property type="evidence" value="ECO:0007669"/>
    <property type="project" value="UniProtKB-KW"/>
</dbReference>
<keyword evidence="6" id="KW-0677">Repeat</keyword>
<dbReference type="InterPro" id="IPR036322">
    <property type="entry name" value="WD40_repeat_dom_sf"/>
</dbReference>
<dbReference type="InterPro" id="IPR000581">
    <property type="entry name" value="ILV_EDD_N"/>
</dbReference>
<dbReference type="OrthoDB" id="427368at2759"/>
<name>A0A9W9IDK9_9EURO</name>
<dbReference type="SUPFAM" id="SSF48264">
    <property type="entry name" value="Cytochrome P450"/>
    <property type="match status" value="1"/>
</dbReference>
<dbReference type="SUPFAM" id="SSF50978">
    <property type="entry name" value="WD40 repeat-like"/>
    <property type="match status" value="1"/>
</dbReference>
<dbReference type="InterPro" id="IPR052352">
    <property type="entry name" value="Sugar_Degrad_Dehydratases"/>
</dbReference>
<evidence type="ECO:0000256" key="5">
    <source>
        <dbReference type="ARBA" id="ARBA00022723"/>
    </source>
</evidence>
<dbReference type="GO" id="GO:0016705">
    <property type="term" value="F:oxidoreductase activity, acting on paired donors, with incorporation or reduction of molecular oxygen"/>
    <property type="evidence" value="ECO:0007669"/>
    <property type="project" value="InterPro"/>
</dbReference>
<dbReference type="NCBIfam" id="NF004784">
    <property type="entry name" value="PRK06131.1"/>
    <property type="match status" value="1"/>
</dbReference>
<dbReference type="SUPFAM" id="SSF143975">
    <property type="entry name" value="IlvD/EDD N-terminal domain-like"/>
    <property type="match status" value="1"/>
</dbReference>
<evidence type="ECO:0000259" key="13">
    <source>
        <dbReference type="Pfam" id="PF00920"/>
    </source>
</evidence>
<dbReference type="EMBL" id="JAPQKO010000003">
    <property type="protein sequence ID" value="KAJ5171752.1"/>
    <property type="molecule type" value="Genomic_DNA"/>
</dbReference>
<evidence type="ECO:0000256" key="12">
    <source>
        <dbReference type="SAM" id="MobiDB-lite"/>
    </source>
</evidence>
<evidence type="ECO:0000313" key="18">
    <source>
        <dbReference type="EMBL" id="KAJ5171752.1"/>
    </source>
</evidence>
<evidence type="ECO:0000256" key="3">
    <source>
        <dbReference type="ARBA" id="ARBA00010617"/>
    </source>
</evidence>
<gene>
    <name evidence="18" type="ORF">N7492_004345</name>
</gene>
<feature type="domain" description="Dihydroxy-acid/6-phosphogluconate dehydratase N-terminal" evidence="13">
    <location>
        <begin position="628"/>
        <end position="941"/>
    </location>
</feature>
<keyword evidence="10" id="KW-0456">Lyase</keyword>
<dbReference type="Gene3D" id="3.50.30.80">
    <property type="entry name" value="IlvD/EDD C-terminal domain-like"/>
    <property type="match status" value="1"/>
</dbReference>
<dbReference type="Pfam" id="PF00067">
    <property type="entry name" value="p450"/>
    <property type="match status" value="1"/>
</dbReference>
<dbReference type="PROSITE" id="PS00886">
    <property type="entry name" value="ILVD_EDD_1"/>
    <property type="match status" value="1"/>
</dbReference>
<dbReference type="PANTHER" id="PTHR43183">
    <property type="entry name" value="HYPOTHETICAL DIHYDROXYACID DEHYDRATASE (EUROFUNG)-RELATED"/>
    <property type="match status" value="1"/>
</dbReference>
<dbReference type="GO" id="GO:0043386">
    <property type="term" value="P:mycotoxin biosynthetic process"/>
    <property type="evidence" value="ECO:0007669"/>
    <property type="project" value="UniProtKB-ARBA"/>
</dbReference>
<dbReference type="GO" id="GO:0016836">
    <property type="term" value="F:hydro-lyase activity"/>
    <property type="evidence" value="ECO:0007669"/>
    <property type="project" value="UniProtKB-ARBA"/>
</dbReference>
<dbReference type="InterPro" id="IPR001680">
    <property type="entry name" value="WD40_rpt"/>
</dbReference>
<dbReference type="InterPro" id="IPR037237">
    <property type="entry name" value="IlvD/EDD_N"/>
</dbReference>
<feature type="repeat" description="WD" evidence="11">
    <location>
        <begin position="1410"/>
        <end position="1451"/>
    </location>
</feature>
<organism evidence="18 19">
    <name type="scientific">Penicillium capsulatum</name>
    <dbReference type="NCBI Taxonomy" id="69766"/>
    <lineage>
        <taxon>Eukaryota</taxon>
        <taxon>Fungi</taxon>
        <taxon>Dikarya</taxon>
        <taxon>Ascomycota</taxon>
        <taxon>Pezizomycotina</taxon>
        <taxon>Eurotiomycetes</taxon>
        <taxon>Eurotiomycetidae</taxon>
        <taxon>Eurotiales</taxon>
        <taxon>Aspergillaceae</taxon>
        <taxon>Penicillium</taxon>
    </lineage>
</organism>
<dbReference type="PROSITE" id="PS50294">
    <property type="entry name" value="WD_REPEATS_REGION"/>
    <property type="match status" value="1"/>
</dbReference>
<feature type="domain" description="WDHD1/CFT4 helical bundle" evidence="15">
    <location>
        <begin position="1900"/>
        <end position="2004"/>
    </location>
</feature>
<dbReference type="InterPro" id="IPR019775">
    <property type="entry name" value="WD40_repeat_CS"/>
</dbReference>
<comment type="caution">
    <text evidence="18">The sequence shown here is derived from an EMBL/GenBank/DDBJ whole genome shotgun (WGS) entry which is preliminary data.</text>
</comment>
<feature type="domain" description="WDHD1/CFT4 second beta-propeller" evidence="14">
    <location>
        <begin position="1598"/>
        <end position="1886"/>
    </location>
</feature>
<comment type="similarity">
    <text evidence="2">Belongs to the IlvD/Edd family.</text>
</comment>
<dbReference type="SMART" id="SM00320">
    <property type="entry name" value="WD40"/>
    <property type="match status" value="6"/>
</dbReference>
<dbReference type="Pfam" id="PF00920">
    <property type="entry name" value="ILVD_EDD_N"/>
    <property type="match status" value="1"/>
</dbReference>
<dbReference type="InterPro" id="IPR036396">
    <property type="entry name" value="Cyt_P450_sf"/>
</dbReference>
<dbReference type="GO" id="GO:0004497">
    <property type="term" value="F:monooxygenase activity"/>
    <property type="evidence" value="ECO:0007669"/>
    <property type="project" value="InterPro"/>
</dbReference>
<keyword evidence="4 11" id="KW-0853">WD repeat</keyword>
<evidence type="ECO:0000256" key="9">
    <source>
        <dbReference type="ARBA" id="ARBA00023014"/>
    </source>
</evidence>
<dbReference type="InterPro" id="IPR048591">
    <property type="entry name" value="WDHD1/CFT4_hel"/>
</dbReference>
<evidence type="ECO:0000256" key="11">
    <source>
        <dbReference type="PROSITE-ProRule" id="PRU00221"/>
    </source>
</evidence>
<evidence type="ECO:0000313" key="19">
    <source>
        <dbReference type="Proteomes" id="UP001146351"/>
    </source>
</evidence>
<keyword evidence="19" id="KW-1185">Reference proteome</keyword>
<keyword evidence="8" id="KW-0408">Iron</keyword>
<dbReference type="InterPro" id="IPR056740">
    <property type="entry name" value="ILV_EDD_C"/>
</dbReference>
<dbReference type="Gene3D" id="2.130.10.10">
    <property type="entry name" value="YVTN repeat-like/Quinoprotein amine dehydrogenase"/>
    <property type="match status" value="2"/>
</dbReference>
<dbReference type="GO" id="GO:0005506">
    <property type="term" value="F:iron ion binding"/>
    <property type="evidence" value="ECO:0007669"/>
    <property type="project" value="InterPro"/>
</dbReference>
<dbReference type="InterPro" id="IPR015943">
    <property type="entry name" value="WD40/YVTN_repeat-like_dom_sf"/>
</dbReference>
<dbReference type="InterPro" id="IPR057646">
    <property type="entry name" value="WD40_WDHD1_1st"/>
</dbReference>
<dbReference type="InterPro" id="IPR001128">
    <property type="entry name" value="Cyt_P450"/>
</dbReference>
<keyword evidence="9" id="KW-0411">Iron-sulfur</keyword>
<evidence type="ECO:0000256" key="4">
    <source>
        <dbReference type="ARBA" id="ARBA00022574"/>
    </source>
</evidence>
<evidence type="ECO:0000256" key="2">
    <source>
        <dbReference type="ARBA" id="ARBA00006486"/>
    </source>
</evidence>
<feature type="domain" description="WDHD1 first WD40" evidence="16">
    <location>
        <begin position="1192"/>
        <end position="1479"/>
    </location>
</feature>
<dbReference type="InterPro" id="IPR020558">
    <property type="entry name" value="DiOHA_6PGluconate_deHydtase_CS"/>
</dbReference>
<dbReference type="Pfam" id="PF20946">
    <property type="entry name" value="Ctf4_C"/>
    <property type="match status" value="1"/>
</dbReference>
<evidence type="ECO:0000256" key="8">
    <source>
        <dbReference type="ARBA" id="ARBA00023004"/>
    </source>
</evidence>
<reference evidence="18" key="2">
    <citation type="journal article" date="2023" name="IMA Fungus">
        <title>Comparative genomic study of the Penicillium genus elucidates a diverse pangenome and 15 lateral gene transfer events.</title>
        <authorList>
            <person name="Petersen C."/>
            <person name="Sorensen T."/>
            <person name="Nielsen M.R."/>
            <person name="Sondergaard T.E."/>
            <person name="Sorensen J.L."/>
            <person name="Fitzpatrick D.A."/>
            <person name="Frisvad J.C."/>
            <person name="Nielsen K.L."/>
        </authorList>
    </citation>
    <scope>NUCLEOTIDE SEQUENCE</scope>
    <source>
        <strain evidence="18">IBT 21917</strain>
    </source>
</reference>
<keyword evidence="5" id="KW-0479">Metal-binding</keyword>
<dbReference type="Gene3D" id="1.10.630.10">
    <property type="entry name" value="Cytochrome P450"/>
    <property type="match status" value="1"/>
</dbReference>
<evidence type="ECO:0000256" key="7">
    <source>
        <dbReference type="ARBA" id="ARBA00023002"/>
    </source>
</evidence>
<dbReference type="Pfam" id="PF12341">
    <property type="entry name" value="Mcl1_mid"/>
    <property type="match status" value="1"/>
</dbReference>
<keyword evidence="7" id="KW-0560">Oxidoreductase</keyword>
<sequence length="2013" mass="221379">MGSHESPQGLIQSARDALTELTWTTCLAVLVFSCVATRIISGLQSRRRESDPSKPRLSQLVPYWFPWIGHGFSFLWNHVSLFESLRDTMDESVFSVYLRGETHDTVVSPSMIKTLMSSQNASCAHVLDQALQNVFGDRGLARSLQLNRNREISDDVSGIIDREPFVSDFSAAITTSVQRNAPSLVSFSRSPVDQTPWERESYVSLPEGDDQSICDVNLFALVNTFVGHNMTTILLGEAFMESFPGFLRELWTLDSSFVSLFIGTPRWLPIPWVSSGYAARDRLLSMMSVFYRAFTAWDDGIDPGIELRELDDVSELVKERMRTFRKLELSPSASAAGHVSFLWDIIAHTSKITFWTVNHIFADGELLKEIRKEISPHVKSTRPSRQETGFPFEEPPRLGLDLEKVIQSCPLLKACYYETIRLHSAGISFRKVEKDMTVSESATDAAQPRTYKIRKGEKVIMPHGVYQNDPQRFSNPDQYDPLRFIITDAVSGAKKSKMDAIAPFADGLYGSKSNSLTERSILAFTVALVSMWDISSPDGRDLIVPGHRQTWGAFSPAKDVRVQLKMMSQIHVDMHNSEPNQDYDLNVPINSTSGLRQGLTSYGDAHFSLFLRKVFIKALGYSEDALSRPIVGIINTFSGFNPCHANVPQLIEAAKRGIQLNGGLAVEFPTISVQESFSHPTSMFLRNLMSMDTEEMIKAQPLDACIMIGGCDKTIPAQLMGGISANKPILPLITGPMLPGSHGGQRIGACTDCRNNWAAFRAGEIDVEELSAINEELAPTIGTCGVMGTASTMACVTAALGMMPLRGASAPAVSSARLRIAEETGANAVAVAKLARKPQDILTKESFLNAITVLQAIGGSTNAVVHLLAIANRHPDLQGVITLQTFEEIGKRTPLLIDLKPSGDNYMDDFHNAGGISALLQVLRPLLRLSAMTITGQTLGEVLDASHSKRLSFAQQIIRPFSDPLYPSSSLAVLYGNLAPNGAILKASASKDRSLLAHTGPAMVFENSADLAQRIDDPGLPVTRDSVLVLKGIGPIGNPGMPEAGLIPIPKKLAAAGVKDMLRLSDGRMSGTAGGTIILHISPEAAVPDSAFGVIETGDSITCDLENRKLHLDISDEPGVHLFIPEKQVVRETNRNQDVYRLESILALALSPTLPDWVKSLARDADASASPSSITFDQSLQMSSAPMRPRARPAHTPGTTVLAYTPDGKRLVTGGSNSSIRIYTVGEDGEPKNVDEGVDGHFGIGTTNESFILGAEDGTVWQYGIASGNMLNLLVRCALPVRDIAVSNDAQWAAVASDELTVKIVKIEDMTQVKYLREQAKGTKHVNFAPNNRYITVSGTDGILYVYSLDQDEPEIVRKLDGVIRKLEPDSEATARAVWHPDGMAFAVAEATRNISIYSVPEWKKEKTFSDGHTGDITALAWSPNGAFLASAGADGQIVLWDSRSQKILQSYDFGNVINFVWHPTNNSVSFTTSDGELYIHDNFVPKDHEDQLQKPLQAAPIFPGPLAEVSNNVGRPLADRSRESVKQAARAASPDSLDDILGRDEEMADFVDDDDGAGYAEELNLYGKRPNGHLDDIDGPDNKRIFSGFGQIKTHPPLQPGSTPWAGSRRYLCLNLTGAVWTVDQETHHTVTVEFYDRELHRDFHFTDPFQYDKACLNDNGTLFSNNPSDGSPASIFYRPHETWTARADWRTQLPEGEKVRALALSDSYIVAVTTRDYVRVYTLFGTPYRVFRQKSQAVTCAAWRDYIMTIGNGPTGPDGQHSTLHYTVENVKRDEICQNEDVVALPVGAQLQSVFFSDAGDPCIYDSTGVLLVLQHWRTPGQARWVPLLDTKQLSRLAGGRKEETYWPVAVAQEKFHCIILKGGDKNPYFPRPLLSEFDFQVPISSRPPQGDGEEGPRFEETFVRGSLLLSLFRDLLGSTNATASQRSELARKELDVDKTLLQMLAIECREGEERGMKALELVMMMTDRNGKMMEAAAKVAQRYERGVLEDKIRDLAERRVMGMGDDDELA</sequence>
<dbReference type="GO" id="GO:0020037">
    <property type="term" value="F:heme binding"/>
    <property type="evidence" value="ECO:0007669"/>
    <property type="project" value="InterPro"/>
</dbReference>
<dbReference type="Proteomes" id="UP001146351">
    <property type="component" value="Unassembled WGS sequence"/>
</dbReference>
<comment type="cofactor">
    <cofactor evidence="1">
        <name>heme</name>
        <dbReference type="ChEBI" id="CHEBI:30413"/>
    </cofactor>
</comment>
<proteinExistence type="inferred from homology"/>
<evidence type="ECO:0000259" key="14">
    <source>
        <dbReference type="Pfam" id="PF12341"/>
    </source>
</evidence>
<evidence type="ECO:0000256" key="6">
    <source>
        <dbReference type="ARBA" id="ARBA00022737"/>
    </source>
</evidence>
<accession>A0A9W9IDK9</accession>
<dbReference type="InterPro" id="IPR002403">
    <property type="entry name" value="Cyt_P450_E_grp-IV"/>
</dbReference>
<evidence type="ECO:0000259" key="17">
    <source>
        <dbReference type="Pfam" id="PF24877"/>
    </source>
</evidence>
<comment type="similarity">
    <text evidence="3">Belongs to the cytochrome P450 family.</text>
</comment>
<evidence type="ECO:0000256" key="1">
    <source>
        <dbReference type="ARBA" id="ARBA00001971"/>
    </source>
</evidence>
<dbReference type="Pfam" id="PF24877">
    <property type="entry name" value="ILV_EDD_C"/>
    <property type="match status" value="1"/>
</dbReference>
<dbReference type="InterPro" id="IPR022100">
    <property type="entry name" value="WDHD1/CFT4_beta-prop_2nd"/>
</dbReference>
<dbReference type="PRINTS" id="PR00465">
    <property type="entry name" value="EP450IV"/>
</dbReference>
<evidence type="ECO:0000259" key="15">
    <source>
        <dbReference type="Pfam" id="PF20946"/>
    </source>
</evidence>
<feature type="compositionally biased region" description="Polar residues" evidence="12">
    <location>
        <begin position="1174"/>
        <end position="1184"/>
    </location>
</feature>
<dbReference type="Pfam" id="PF24817">
    <property type="entry name" value="WD40_WDHD1_1st"/>
    <property type="match status" value="1"/>
</dbReference>
<dbReference type="PROSITE" id="PS50082">
    <property type="entry name" value="WD_REPEATS_2"/>
    <property type="match status" value="2"/>
</dbReference>
<protein>
    <submittedName>
        <fullName evidence="18">Dihydroxy-acid/6-phosphogluconate dehydratase</fullName>
    </submittedName>
</protein>
<evidence type="ECO:0000259" key="16">
    <source>
        <dbReference type="Pfam" id="PF24817"/>
    </source>
</evidence>
<dbReference type="PANTHER" id="PTHR43183:SF1">
    <property type="entry name" value="HYPOTHETICAL DIHYDROXY-ACID DEHYDRATASE (EUROFUNG)-RELATED"/>
    <property type="match status" value="1"/>
</dbReference>
<dbReference type="InterPro" id="IPR042096">
    <property type="entry name" value="Dihydro-acid_dehy_C"/>
</dbReference>
<dbReference type="PROSITE" id="PS00678">
    <property type="entry name" value="WD_REPEATS_1"/>
    <property type="match status" value="1"/>
</dbReference>
<reference evidence="18" key="1">
    <citation type="submission" date="2022-11" db="EMBL/GenBank/DDBJ databases">
        <authorList>
            <person name="Petersen C."/>
        </authorList>
    </citation>
    <scope>NUCLEOTIDE SEQUENCE</scope>
    <source>
        <strain evidence="18">IBT 21917</strain>
    </source>
</reference>